<feature type="transmembrane region" description="Helical" evidence="1">
    <location>
        <begin position="171"/>
        <end position="191"/>
    </location>
</feature>
<evidence type="ECO:0000256" key="1">
    <source>
        <dbReference type="SAM" id="Phobius"/>
    </source>
</evidence>
<feature type="transmembrane region" description="Helical" evidence="1">
    <location>
        <begin position="20"/>
        <end position="49"/>
    </location>
</feature>
<dbReference type="EMBL" id="BMDT01000005">
    <property type="protein sequence ID" value="GGI65700.1"/>
    <property type="molecule type" value="Genomic_DNA"/>
</dbReference>
<feature type="transmembrane region" description="Helical" evidence="1">
    <location>
        <begin position="76"/>
        <end position="97"/>
    </location>
</feature>
<dbReference type="AlphaFoldDB" id="A0A917JH28"/>
<gene>
    <name evidence="2" type="ORF">GCM10011482_13540</name>
</gene>
<keyword evidence="1" id="KW-0472">Membrane</keyword>
<dbReference type="InterPro" id="IPR006938">
    <property type="entry name" value="DUF624"/>
</dbReference>
<keyword evidence="1" id="KW-0812">Transmembrane</keyword>
<comment type="caution">
    <text evidence="2">The sequence shown here is derived from an EMBL/GenBank/DDBJ whole genome shotgun (WGS) entry which is preliminary data.</text>
</comment>
<organism evidence="2 3">
    <name type="scientific">Enterococcus alcedinis</name>
    <dbReference type="NCBI Taxonomy" id="1274384"/>
    <lineage>
        <taxon>Bacteria</taxon>
        <taxon>Bacillati</taxon>
        <taxon>Bacillota</taxon>
        <taxon>Bacilli</taxon>
        <taxon>Lactobacillales</taxon>
        <taxon>Enterococcaceae</taxon>
        <taxon>Enterococcus</taxon>
    </lineage>
</organism>
<keyword evidence="1" id="KW-1133">Transmembrane helix</keyword>
<keyword evidence="3" id="KW-1185">Reference proteome</keyword>
<accession>A0A917JH28</accession>
<dbReference type="Pfam" id="PF04854">
    <property type="entry name" value="DUF624"/>
    <property type="match status" value="1"/>
</dbReference>
<feature type="transmembrane region" description="Helical" evidence="1">
    <location>
        <begin position="103"/>
        <end position="125"/>
    </location>
</feature>
<reference evidence="2" key="1">
    <citation type="journal article" date="2014" name="Int. J. Syst. Evol. Microbiol.">
        <title>Complete genome sequence of Corynebacterium casei LMG S-19264T (=DSM 44701T), isolated from a smear-ripened cheese.</title>
        <authorList>
            <consortium name="US DOE Joint Genome Institute (JGI-PGF)"/>
            <person name="Walter F."/>
            <person name="Albersmeier A."/>
            <person name="Kalinowski J."/>
            <person name="Ruckert C."/>
        </authorList>
    </citation>
    <scope>NUCLEOTIDE SEQUENCE</scope>
    <source>
        <strain evidence="2">CCM 8433</strain>
    </source>
</reference>
<dbReference type="RefSeq" id="WP_188367540.1">
    <property type="nucleotide sequence ID" value="NZ_BMDT01000005.1"/>
</dbReference>
<sequence length="211" mass="24443">METFFRIEGPFYRIMLKTWHLLTLNLCILLASLPLFTIGAAQTAGFVVVKRMIEVDESKIVSTFIRAFKENFKKSTLLWGIIAGIFYFLWLDWQFILVMNQSIFVLVGVAIVSIMALNLFQYGFFYQAIFKDTIKQTLKNTVKLLIKKPVSSLFLLVLMVGPYILMGVSSYLLIFGIYIHLFVGISFQLYIRTFILLNLFKSQLEKEDTLQ</sequence>
<evidence type="ECO:0000313" key="2">
    <source>
        <dbReference type="EMBL" id="GGI65700.1"/>
    </source>
</evidence>
<reference evidence="2" key="2">
    <citation type="submission" date="2020-09" db="EMBL/GenBank/DDBJ databases">
        <authorList>
            <person name="Sun Q."/>
            <person name="Sedlacek I."/>
        </authorList>
    </citation>
    <scope>NUCLEOTIDE SEQUENCE</scope>
    <source>
        <strain evidence="2">CCM 8433</strain>
    </source>
</reference>
<protein>
    <recommendedName>
        <fullName evidence="4">DUF624 domain-containing protein</fullName>
    </recommendedName>
</protein>
<name>A0A917JH28_9ENTE</name>
<evidence type="ECO:0000313" key="3">
    <source>
        <dbReference type="Proteomes" id="UP000622610"/>
    </source>
</evidence>
<proteinExistence type="predicted"/>
<evidence type="ECO:0008006" key="4">
    <source>
        <dbReference type="Google" id="ProtNLM"/>
    </source>
</evidence>
<dbReference type="Proteomes" id="UP000622610">
    <property type="component" value="Unassembled WGS sequence"/>
</dbReference>